<dbReference type="GO" id="GO:0016491">
    <property type="term" value="F:oxidoreductase activity"/>
    <property type="evidence" value="ECO:0007669"/>
    <property type="project" value="UniProtKB-KW"/>
</dbReference>
<evidence type="ECO:0000256" key="4">
    <source>
        <dbReference type="ARBA" id="ARBA00023004"/>
    </source>
</evidence>
<dbReference type="AlphaFoldDB" id="A0A2U8W8J9"/>
<dbReference type="InterPro" id="IPR012675">
    <property type="entry name" value="Beta-grasp_dom_sf"/>
</dbReference>
<dbReference type="KEGG" id="mets:DK389_20535"/>
<gene>
    <name evidence="7" type="ORF">DK389_20535</name>
</gene>
<reference evidence="8" key="1">
    <citation type="submission" date="2018-05" db="EMBL/GenBank/DDBJ databases">
        <title>Complete Genome Sequence of Methylobacterium sp. 17SD2-17.</title>
        <authorList>
            <person name="Srinivasan S."/>
        </authorList>
    </citation>
    <scope>NUCLEOTIDE SEQUENCE [LARGE SCALE GENOMIC DNA]</scope>
    <source>
        <strain evidence="8">17SD2-17</strain>
    </source>
</reference>
<dbReference type="OrthoDB" id="9806714at2"/>
<keyword evidence="2" id="KW-0479">Metal-binding</keyword>
<dbReference type="InterPro" id="IPR051452">
    <property type="entry name" value="Diverse_Oxidoreductases"/>
</dbReference>
<keyword evidence="3" id="KW-0560">Oxidoreductase</keyword>
<dbReference type="GO" id="GO:0046872">
    <property type="term" value="F:metal ion binding"/>
    <property type="evidence" value="ECO:0007669"/>
    <property type="project" value="UniProtKB-KW"/>
</dbReference>
<keyword evidence="1" id="KW-0001">2Fe-2S</keyword>
<dbReference type="PROSITE" id="PS51085">
    <property type="entry name" value="2FE2S_FER_2"/>
    <property type="match status" value="1"/>
</dbReference>
<dbReference type="InterPro" id="IPR036884">
    <property type="entry name" value="2Fe-2S-bd_dom_sf"/>
</dbReference>
<dbReference type="Gene3D" id="3.10.20.30">
    <property type="match status" value="1"/>
</dbReference>
<dbReference type="GO" id="GO:0051537">
    <property type="term" value="F:2 iron, 2 sulfur cluster binding"/>
    <property type="evidence" value="ECO:0007669"/>
    <property type="project" value="UniProtKB-KW"/>
</dbReference>
<dbReference type="Pfam" id="PF01799">
    <property type="entry name" value="Fer2_2"/>
    <property type="match status" value="1"/>
</dbReference>
<dbReference type="EMBL" id="CP029550">
    <property type="protein sequence ID" value="AWN42447.1"/>
    <property type="molecule type" value="Genomic_DNA"/>
</dbReference>
<dbReference type="InterPro" id="IPR006058">
    <property type="entry name" value="2Fe2S_fd_BS"/>
</dbReference>
<dbReference type="SUPFAM" id="SSF54292">
    <property type="entry name" value="2Fe-2S ferredoxin-like"/>
    <property type="match status" value="1"/>
</dbReference>
<evidence type="ECO:0000256" key="1">
    <source>
        <dbReference type="ARBA" id="ARBA00022714"/>
    </source>
</evidence>
<sequence length="156" mass="16352">MGKPVSLSVNGRAVTVSPDDPDTPLLYVLRNEMELRGPRFGCGLGQCGACMVHVDGQAIRSCTTPLSALQPGQKVVTLEGLGANGTPHPLQAAFVEEQAAQCGYCINGMIMQSAALLAQNPKPSRAEILQALAGNLCRCGTHLRIVRAVERASASL</sequence>
<evidence type="ECO:0000259" key="6">
    <source>
        <dbReference type="PROSITE" id="PS51085"/>
    </source>
</evidence>
<dbReference type="InterPro" id="IPR002888">
    <property type="entry name" value="2Fe-2S-bd"/>
</dbReference>
<dbReference type="RefSeq" id="WP_109892336.1">
    <property type="nucleotide sequence ID" value="NZ_CP029550.1"/>
</dbReference>
<evidence type="ECO:0000256" key="5">
    <source>
        <dbReference type="ARBA" id="ARBA00023014"/>
    </source>
</evidence>
<dbReference type="InterPro" id="IPR001041">
    <property type="entry name" value="2Fe-2S_ferredoxin-type"/>
</dbReference>
<evidence type="ECO:0000256" key="2">
    <source>
        <dbReference type="ARBA" id="ARBA00022723"/>
    </source>
</evidence>
<protein>
    <submittedName>
        <fullName evidence="7">(2Fe-2S)-binding protein</fullName>
    </submittedName>
</protein>
<dbReference type="SUPFAM" id="SSF47741">
    <property type="entry name" value="CO dehydrogenase ISP C-domain like"/>
    <property type="match status" value="1"/>
</dbReference>
<dbReference type="CDD" id="cd00207">
    <property type="entry name" value="fer2"/>
    <property type="match status" value="1"/>
</dbReference>
<dbReference type="InterPro" id="IPR036010">
    <property type="entry name" value="2Fe-2S_ferredoxin-like_sf"/>
</dbReference>
<evidence type="ECO:0000256" key="3">
    <source>
        <dbReference type="ARBA" id="ARBA00023002"/>
    </source>
</evidence>
<dbReference type="PROSITE" id="PS00197">
    <property type="entry name" value="2FE2S_FER_1"/>
    <property type="match status" value="1"/>
</dbReference>
<keyword evidence="8" id="KW-1185">Reference proteome</keyword>
<evidence type="ECO:0000313" key="7">
    <source>
        <dbReference type="EMBL" id="AWN42447.1"/>
    </source>
</evidence>
<proteinExistence type="predicted"/>
<accession>A0A2U8W8J9</accession>
<dbReference type="PANTHER" id="PTHR44379:SF6">
    <property type="entry name" value="BLR6046 PROTEIN"/>
    <property type="match status" value="1"/>
</dbReference>
<dbReference type="PANTHER" id="PTHR44379">
    <property type="entry name" value="OXIDOREDUCTASE WITH IRON-SULFUR SUBUNIT"/>
    <property type="match status" value="1"/>
</dbReference>
<keyword evidence="4" id="KW-0408">Iron</keyword>
<dbReference type="Gene3D" id="1.10.150.120">
    <property type="entry name" value="[2Fe-2S]-binding domain"/>
    <property type="match status" value="1"/>
</dbReference>
<name>A0A2U8W8J9_9HYPH</name>
<dbReference type="Proteomes" id="UP000245926">
    <property type="component" value="Chromosome"/>
</dbReference>
<feature type="domain" description="2Fe-2S ferredoxin-type" evidence="6">
    <location>
        <begin position="3"/>
        <end position="81"/>
    </location>
</feature>
<keyword evidence="5" id="KW-0411">Iron-sulfur</keyword>
<organism evidence="7 8">
    <name type="scientific">Methylobacterium durans</name>
    <dbReference type="NCBI Taxonomy" id="2202825"/>
    <lineage>
        <taxon>Bacteria</taxon>
        <taxon>Pseudomonadati</taxon>
        <taxon>Pseudomonadota</taxon>
        <taxon>Alphaproteobacteria</taxon>
        <taxon>Hyphomicrobiales</taxon>
        <taxon>Methylobacteriaceae</taxon>
        <taxon>Methylobacterium</taxon>
    </lineage>
</organism>
<dbReference type="Pfam" id="PF00111">
    <property type="entry name" value="Fer2"/>
    <property type="match status" value="1"/>
</dbReference>
<evidence type="ECO:0000313" key="8">
    <source>
        <dbReference type="Proteomes" id="UP000245926"/>
    </source>
</evidence>